<comment type="subcellular location">
    <subcellularLocation>
        <location evidence="1">Nucleus</location>
    </subcellularLocation>
</comment>
<accession>A0AAU9JU89</accession>
<dbReference type="AlphaFoldDB" id="A0AAU9JU89"/>
<keyword evidence="8" id="KW-1185">Reference proteome</keyword>
<feature type="domain" description="PARP-type" evidence="6">
    <location>
        <begin position="8"/>
        <end position="56"/>
    </location>
</feature>
<keyword evidence="4" id="KW-0862">Zinc</keyword>
<evidence type="ECO:0000256" key="1">
    <source>
        <dbReference type="ARBA" id="ARBA00004123"/>
    </source>
</evidence>
<evidence type="ECO:0000313" key="8">
    <source>
        <dbReference type="Proteomes" id="UP001162131"/>
    </source>
</evidence>
<evidence type="ECO:0000256" key="2">
    <source>
        <dbReference type="ARBA" id="ARBA00022723"/>
    </source>
</evidence>
<dbReference type="GO" id="GO:0003677">
    <property type="term" value="F:DNA binding"/>
    <property type="evidence" value="ECO:0007669"/>
    <property type="project" value="InterPro"/>
</dbReference>
<evidence type="ECO:0000313" key="7">
    <source>
        <dbReference type="EMBL" id="CAG9328488.1"/>
    </source>
</evidence>
<dbReference type="Proteomes" id="UP001162131">
    <property type="component" value="Unassembled WGS sequence"/>
</dbReference>
<dbReference type="GO" id="GO:0005634">
    <property type="term" value="C:nucleus"/>
    <property type="evidence" value="ECO:0007669"/>
    <property type="project" value="UniProtKB-SubCell"/>
</dbReference>
<name>A0AAU9JU89_9CILI</name>
<evidence type="ECO:0000256" key="4">
    <source>
        <dbReference type="ARBA" id="ARBA00022833"/>
    </source>
</evidence>
<keyword evidence="5" id="KW-0539">Nucleus</keyword>
<proteinExistence type="predicted"/>
<dbReference type="InterPro" id="IPR001510">
    <property type="entry name" value="Znf_PARP"/>
</dbReference>
<dbReference type="GO" id="GO:0008270">
    <property type="term" value="F:zinc ion binding"/>
    <property type="evidence" value="ECO:0007669"/>
    <property type="project" value="UniProtKB-KW"/>
</dbReference>
<sequence>MLMQGVPFNVEYSKTNRSYCRTCRCYISKDDIRIYIYHYDGPEYYHLNCYTPKVKQYICKSLINII</sequence>
<comment type="caution">
    <text evidence="7">The sequence shown here is derived from an EMBL/GenBank/DDBJ whole genome shotgun (WGS) entry which is preliminary data.</text>
</comment>
<reference evidence="7" key="1">
    <citation type="submission" date="2021-09" db="EMBL/GenBank/DDBJ databases">
        <authorList>
            <consortium name="AG Swart"/>
            <person name="Singh M."/>
            <person name="Singh A."/>
            <person name="Seah K."/>
            <person name="Emmerich C."/>
        </authorList>
    </citation>
    <scope>NUCLEOTIDE SEQUENCE</scope>
    <source>
        <strain evidence="7">ATCC30299</strain>
    </source>
</reference>
<dbReference type="Gene3D" id="3.30.1740.10">
    <property type="entry name" value="Zinc finger, PARP-type"/>
    <property type="match status" value="1"/>
</dbReference>
<dbReference type="InterPro" id="IPR036957">
    <property type="entry name" value="Znf_PARP_sf"/>
</dbReference>
<protein>
    <recommendedName>
        <fullName evidence="6">PARP-type domain-containing protein</fullName>
    </recommendedName>
</protein>
<dbReference type="PROSITE" id="PS50064">
    <property type="entry name" value="ZF_PARP_2"/>
    <property type="match status" value="1"/>
</dbReference>
<dbReference type="EMBL" id="CAJZBQ010000046">
    <property type="protein sequence ID" value="CAG9328488.1"/>
    <property type="molecule type" value="Genomic_DNA"/>
</dbReference>
<evidence type="ECO:0000256" key="3">
    <source>
        <dbReference type="ARBA" id="ARBA00022771"/>
    </source>
</evidence>
<gene>
    <name evidence="7" type="ORF">BSTOLATCC_MIC46489</name>
</gene>
<evidence type="ECO:0000259" key="6">
    <source>
        <dbReference type="PROSITE" id="PS50064"/>
    </source>
</evidence>
<keyword evidence="2" id="KW-0479">Metal-binding</keyword>
<keyword evidence="3" id="KW-0863">Zinc-finger</keyword>
<dbReference type="SMART" id="SM01336">
    <property type="entry name" value="zf-PARP"/>
    <property type="match status" value="1"/>
</dbReference>
<organism evidence="7 8">
    <name type="scientific">Blepharisma stoltei</name>
    <dbReference type="NCBI Taxonomy" id="1481888"/>
    <lineage>
        <taxon>Eukaryota</taxon>
        <taxon>Sar</taxon>
        <taxon>Alveolata</taxon>
        <taxon>Ciliophora</taxon>
        <taxon>Postciliodesmatophora</taxon>
        <taxon>Heterotrichea</taxon>
        <taxon>Heterotrichida</taxon>
        <taxon>Blepharismidae</taxon>
        <taxon>Blepharisma</taxon>
    </lineage>
</organism>
<dbReference type="SUPFAM" id="SSF57716">
    <property type="entry name" value="Glucocorticoid receptor-like (DNA-binding domain)"/>
    <property type="match status" value="1"/>
</dbReference>
<evidence type="ECO:0000256" key="5">
    <source>
        <dbReference type="ARBA" id="ARBA00023242"/>
    </source>
</evidence>